<feature type="non-terminal residue" evidence="2">
    <location>
        <position position="1"/>
    </location>
</feature>
<evidence type="ECO:0000313" key="3">
    <source>
        <dbReference type="Proteomes" id="UP001233999"/>
    </source>
</evidence>
<keyword evidence="1" id="KW-1133">Transmembrane helix</keyword>
<feature type="non-terminal residue" evidence="2">
    <location>
        <position position="201"/>
    </location>
</feature>
<keyword evidence="1" id="KW-0472">Membrane</keyword>
<proteinExistence type="predicted"/>
<keyword evidence="1" id="KW-0812">Transmembrane</keyword>
<feature type="transmembrane region" description="Helical" evidence="1">
    <location>
        <begin position="52"/>
        <end position="76"/>
    </location>
</feature>
<feature type="transmembrane region" description="Helical" evidence="1">
    <location>
        <begin position="110"/>
        <end position="129"/>
    </location>
</feature>
<feature type="transmembrane region" description="Helical" evidence="1">
    <location>
        <begin position="150"/>
        <end position="174"/>
    </location>
</feature>
<comment type="caution">
    <text evidence="2">The sequence shown here is derived from an EMBL/GenBank/DDBJ whole genome shotgun (WGS) entry which is preliminary data.</text>
</comment>
<protein>
    <submittedName>
        <fullName evidence="2">Uncharacterized protein</fullName>
    </submittedName>
</protein>
<keyword evidence="3" id="KW-1185">Reference proteome</keyword>
<dbReference type="EMBL" id="JASPKZ010001230">
    <property type="protein sequence ID" value="KAJ9598285.1"/>
    <property type="molecule type" value="Genomic_DNA"/>
</dbReference>
<gene>
    <name evidence="2" type="ORF">L9F63_011025</name>
</gene>
<sequence>RSLHIPWQYGVGVVFFVSCSYLVYLRLEVLFLVRRRCLPVRLLRCFSTFSRVVFWAVLVPMIVGVWIVCVLVYHYFLYPCHGVPSPVALLSRSLNAFHSFKTFTDCAYRFLYSIFRFLLHVSSCVRYLFYTFKSTFQQLLGYVRHLQRNINCYNNSTSIIKYIFISVLLFISYYDELDMFTLLKLLWKIDYTRLRIITCIF</sequence>
<organism evidence="2 3">
    <name type="scientific">Diploptera punctata</name>
    <name type="common">Pacific beetle cockroach</name>
    <dbReference type="NCBI Taxonomy" id="6984"/>
    <lineage>
        <taxon>Eukaryota</taxon>
        <taxon>Metazoa</taxon>
        <taxon>Ecdysozoa</taxon>
        <taxon>Arthropoda</taxon>
        <taxon>Hexapoda</taxon>
        <taxon>Insecta</taxon>
        <taxon>Pterygota</taxon>
        <taxon>Neoptera</taxon>
        <taxon>Polyneoptera</taxon>
        <taxon>Dictyoptera</taxon>
        <taxon>Blattodea</taxon>
        <taxon>Blaberoidea</taxon>
        <taxon>Blaberidae</taxon>
        <taxon>Diplopterinae</taxon>
        <taxon>Diploptera</taxon>
    </lineage>
</organism>
<reference evidence="2" key="1">
    <citation type="journal article" date="2023" name="IScience">
        <title>Live-bearing cockroach genome reveals convergent evolutionary mechanisms linked to viviparity in insects and beyond.</title>
        <authorList>
            <person name="Fouks B."/>
            <person name="Harrison M.C."/>
            <person name="Mikhailova A.A."/>
            <person name="Marchal E."/>
            <person name="English S."/>
            <person name="Carruthers M."/>
            <person name="Jennings E.C."/>
            <person name="Chiamaka E.L."/>
            <person name="Frigard R.A."/>
            <person name="Pippel M."/>
            <person name="Attardo G.M."/>
            <person name="Benoit J.B."/>
            <person name="Bornberg-Bauer E."/>
            <person name="Tobe S.S."/>
        </authorList>
    </citation>
    <scope>NUCLEOTIDE SEQUENCE</scope>
    <source>
        <strain evidence="2">Stay&amp;Tobe</strain>
    </source>
</reference>
<feature type="transmembrane region" description="Helical" evidence="1">
    <location>
        <begin position="6"/>
        <end position="31"/>
    </location>
</feature>
<dbReference type="AlphaFoldDB" id="A0AAD8EPF2"/>
<accession>A0AAD8EPF2</accession>
<dbReference type="Proteomes" id="UP001233999">
    <property type="component" value="Unassembled WGS sequence"/>
</dbReference>
<evidence type="ECO:0000313" key="2">
    <source>
        <dbReference type="EMBL" id="KAJ9598285.1"/>
    </source>
</evidence>
<evidence type="ECO:0000256" key="1">
    <source>
        <dbReference type="SAM" id="Phobius"/>
    </source>
</evidence>
<name>A0AAD8EPF2_DIPPU</name>
<reference evidence="2" key="2">
    <citation type="submission" date="2023-05" db="EMBL/GenBank/DDBJ databases">
        <authorList>
            <person name="Fouks B."/>
        </authorList>
    </citation>
    <scope>NUCLEOTIDE SEQUENCE</scope>
    <source>
        <strain evidence="2">Stay&amp;Tobe</strain>
        <tissue evidence="2">Testes</tissue>
    </source>
</reference>